<dbReference type="CDD" id="cd00086">
    <property type="entry name" value="homeodomain"/>
    <property type="match status" value="1"/>
</dbReference>
<dbReference type="Gene3D" id="1.10.10.60">
    <property type="entry name" value="Homeodomain-like"/>
    <property type="match status" value="1"/>
</dbReference>
<reference evidence="5" key="1">
    <citation type="submission" date="2025-08" db="UniProtKB">
        <authorList>
            <consortium name="RefSeq"/>
        </authorList>
    </citation>
    <scope>IDENTIFICATION</scope>
    <source>
        <tissue evidence="5">Tentacle</tissue>
    </source>
</reference>
<comment type="subcellular location">
    <subcellularLocation>
        <location evidence="1 2">Nucleus</location>
    </subcellularLocation>
</comment>
<keyword evidence="1 2" id="KW-0371">Homeobox</keyword>
<dbReference type="Proteomes" id="UP000515163">
    <property type="component" value="Unplaced"/>
</dbReference>
<dbReference type="InterPro" id="IPR001356">
    <property type="entry name" value="HD"/>
</dbReference>
<gene>
    <name evidence="5" type="primary">LOC116289241</name>
</gene>
<evidence type="ECO:0000259" key="3">
    <source>
        <dbReference type="PROSITE" id="PS50071"/>
    </source>
</evidence>
<dbReference type="PROSITE" id="PS50071">
    <property type="entry name" value="HOMEOBOX_2"/>
    <property type="match status" value="1"/>
</dbReference>
<keyword evidence="1 2" id="KW-0539">Nucleus</keyword>
<accession>A0A6P8H8Z2</accession>
<keyword evidence="4" id="KW-1185">Reference proteome</keyword>
<organism evidence="4 5">
    <name type="scientific">Actinia tenebrosa</name>
    <name type="common">Australian red waratah sea anemone</name>
    <dbReference type="NCBI Taxonomy" id="6105"/>
    <lineage>
        <taxon>Eukaryota</taxon>
        <taxon>Metazoa</taxon>
        <taxon>Cnidaria</taxon>
        <taxon>Anthozoa</taxon>
        <taxon>Hexacorallia</taxon>
        <taxon>Actiniaria</taxon>
        <taxon>Actiniidae</taxon>
        <taxon>Actinia</taxon>
    </lineage>
</organism>
<protein>
    <submittedName>
        <fullName evidence="5">Uncharacterized protein LOC116289241</fullName>
    </submittedName>
</protein>
<dbReference type="GO" id="GO:0003677">
    <property type="term" value="F:DNA binding"/>
    <property type="evidence" value="ECO:0007669"/>
    <property type="project" value="UniProtKB-UniRule"/>
</dbReference>
<evidence type="ECO:0000256" key="2">
    <source>
        <dbReference type="RuleBase" id="RU000682"/>
    </source>
</evidence>
<dbReference type="InParanoid" id="A0A6P8H8Z2"/>
<keyword evidence="1 2" id="KW-0238">DNA-binding</keyword>
<proteinExistence type="predicted"/>
<dbReference type="SUPFAM" id="SSF46689">
    <property type="entry name" value="Homeodomain-like"/>
    <property type="match status" value="1"/>
</dbReference>
<dbReference type="SMART" id="SM00389">
    <property type="entry name" value="HOX"/>
    <property type="match status" value="1"/>
</dbReference>
<dbReference type="GeneID" id="116289241"/>
<evidence type="ECO:0000256" key="1">
    <source>
        <dbReference type="PROSITE-ProRule" id="PRU00108"/>
    </source>
</evidence>
<dbReference type="Pfam" id="PF00046">
    <property type="entry name" value="Homeodomain"/>
    <property type="match status" value="1"/>
</dbReference>
<evidence type="ECO:0000313" key="4">
    <source>
        <dbReference type="Proteomes" id="UP000515163"/>
    </source>
</evidence>
<evidence type="ECO:0000313" key="5">
    <source>
        <dbReference type="RefSeq" id="XP_031551991.1"/>
    </source>
</evidence>
<dbReference type="OrthoDB" id="6159439at2759"/>
<dbReference type="GO" id="GO:0005634">
    <property type="term" value="C:nucleus"/>
    <property type="evidence" value="ECO:0007669"/>
    <property type="project" value="UniProtKB-SubCell"/>
</dbReference>
<dbReference type="KEGG" id="aten:116289241"/>
<dbReference type="InterPro" id="IPR009057">
    <property type="entry name" value="Homeodomain-like_sf"/>
</dbReference>
<dbReference type="RefSeq" id="XP_031551991.1">
    <property type="nucleotide sequence ID" value="XM_031696131.1"/>
</dbReference>
<dbReference type="AlphaFoldDB" id="A0A6P8H8Z2"/>
<sequence length="245" mass="28021">MSNLKLVSKSSYFMIENILRSTHNPQDGTLTYECPSTPNENQQISSNATSCASEFKVPSKAKATRAYPSAPQKKLLLEAFSIEPYPSKEQMTQIAGYLGFNFEKVRRWFENRRKTEKRRQSIKLRKLDDLASNLSSPRQHVSQAQPVRSCSYYGNQVCTPVPYPSATTCRNYGLVQRSYIRPMPLYRRAVQTCRVEPASKHMAPAYELTHASQHLPLTQRNALPSSSLRPVLYSYKTPVVYRFQV</sequence>
<feature type="DNA-binding region" description="Homeobox" evidence="1">
    <location>
        <begin position="61"/>
        <end position="120"/>
    </location>
</feature>
<name>A0A6P8H8Z2_ACTTE</name>
<feature type="domain" description="Homeobox" evidence="3">
    <location>
        <begin position="59"/>
        <end position="119"/>
    </location>
</feature>